<dbReference type="AlphaFoldDB" id="A0A1H5X5B9"/>
<gene>
    <name evidence="1" type="ORF">SAMN05216403_12632</name>
</gene>
<sequence>MKNAYRGFDLNTAEFDNWFEPATTRMAKHAKSNKNKLWGDFEGSRINRKKKRDARSDLWAK</sequence>
<evidence type="ECO:0000313" key="1">
    <source>
        <dbReference type="EMBL" id="SEG06466.1"/>
    </source>
</evidence>
<dbReference type="Proteomes" id="UP000236751">
    <property type="component" value="Unassembled WGS sequence"/>
</dbReference>
<organism evidence="1 2">
    <name type="scientific">Nitrosospira multiformis (strain ATCC 25196 / NCIMB 11849 / C 71)</name>
    <dbReference type="NCBI Taxonomy" id="323848"/>
    <lineage>
        <taxon>Bacteria</taxon>
        <taxon>Pseudomonadati</taxon>
        <taxon>Pseudomonadota</taxon>
        <taxon>Betaproteobacteria</taxon>
        <taxon>Nitrosomonadales</taxon>
        <taxon>Nitrosomonadaceae</taxon>
        <taxon>Nitrosospira</taxon>
    </lineage>
</organism>
<proteinExistence type="predicted"/>
<dbReference type="EMBL" id="FNVK01000026">
    <property type="protein sequence ID" value="SEG06466.1"/>
    <property type="molecule type" value="Genomic_DNA"/>
</dbReference>
<reference evidence="1 2" key="1">
    <citation type="submission" date="2016-10" db="EMBL/GenBank/DDBJ databases">
        <authorList>
            <person name="de Groot N.N."/>
        </authorList>
    </citation>
    <scope>NUCLEOTIDE SEQUENCE [LARGE SCALE GENOMIC DNA]</scope>
    <source>
        <strain evidence="1 2">Nl13</strain>
    </source>
</reference>
<accession>A0A1H5X5B9</accession>
<dbReference type="RefSeq" id="WP_041352566.1">
    <property type="nucleotide sequence ID" value="NC_007614.1"/>
</dbReference>
<evidence type="ECO:0000313" key="2">
    <source>
        <dbReference type="Proteomes" id="UP000236751"/>
    </source>
</evidence>
<name>A0A1H5X5B9_NITMU</name>
<dbReference type="OrthoDB" id="8566562at2"/>
<protein>
    <submittedName>
        <fullName evidence="1">Uncharacterized protein</fullName>
    </submittedName>
</protein>